<dbReference type="GO" id="GO:0016020">
    <property type="term" value="C:membrane"/>
    <property type="evidence" value="ECO:0007669"/>
    <property type="project" value="TreeGrafter"/>
</dbReference>
<dbReference type="PANTHER" id="PTHR10938">
    <property type="entry name" value="TRANSLATION INITIATION FACTOR IF-3"/>
    <property type="match status" value="1"/>
</dbReference>
<comment type="function">
    <text evidence="4 6">IF-3 binds to the 30S ribosomal subunit and shifts the equilibrium between 70S ribosomes and their 50S and 30S subunits in favor of the free subunits, thus enhancing the availability of 30S subunits on which protein synthesis initiation begins.</text>
</comment>
<dbReference type="NCBIfam" id="TIGR00168">
    <property type="entry name" value="infC"/>
    <property type="match status" value="1"/>
</dbReference>
<evidence type="ECO:0000259" key="9">
    <source>
        <dbReference type="Pfam" id="PF05198"/>
    </source>
</evidence>
<feature type="region of interest" description="Disordered" evidence="7">
    <location>
        <begin position="152"/>
        <end position="177"/>
    </location>
</feature>
<dbReference type="GO" id="GO:0003743">
    <property type="term" value="F:translation initiation factor activity"/>
    <property type="evidence" value="ECO:0007669"/>
    <property type="project" value="UniProtKB-UniRule"/>
</dbReference>
<evidence type="ECO:0000256" key="6">
    <source>
        <dbReference type="RuleBase" id="RU000646"/>
    </source>
</evidence>
<comment type="subunit">
    <text evidence="4 6">Monomer.</text>
</comment>
<evidence type="ECO:0000256" key="4">
    <source>
        <dbReference type="HAMAP-Rule" id="MF_00080"/>
    </source>
</evidence>
<dbReference type="Pfam" id="PF00707">
    <property type="entry name" value="IF3_C"/>
    <property type="match status" value="1"/>
</dbReference>
<evidence type="ECO:0000256" key="5">
    <source>
        <dbReference type="NCBIfam" id="TIGR00168"/>
    </source>
</evidence>
<organism evidence="10 11">
    <name type="scientific">Candidatus Promineifilum breve</name>
    <dbReference type="NCBI Taxonomy" id="1806508"/>
    <lineage>
        <taxon>Bacteria</taxon>
        <taxon>Bacillati</taxon>
        <taxon>Chloroflexota</taxon>
        <taxon>Ardenticatenia</taxon>
        <taxon>Candidatus Promineifilales</taxon>
        <taxon>Candidatus Promineifilaceae</taxon>
        <taxon>Candidatus Promineifilum</taxon>
    </lineage>
</organism>
<evidence type="ECO:0000313" key="10">
    <source>
        <dbReference type="EMBL" id="CUS03700.2"/>
    </source>
</evidence>
<dbReference type="SUPFAM" id="SSF55200">
    <property type="entry name" value="Translation initiation factor IF3, C-terminal domain"/>
    <property type="match status" value="1"/>
</dbReference>
<dbReference type="KEGG" id="pbf:CFX0092_A1822"/>
<protein>
    <recommendedName>
        <fullName evidence="4 5">Translation initiation factor IF-3</fullName>
    </recommendedName>
</protein>
<name>A0A160T4W8_9CHLR</name>
<feature type="domain" description="Translation initiation factor 3 N-terminal" evidence="9">
    <location>
        <begin position="2"/>
        <end position="61"/>
    </location>
</feature>
<dbReference type="InterPro" id="IPR019815">
    <property type="entry name" value="Translation_initiation_fac_3_C"/>
</dbReference>
<proteinExistence type="inferred from homology"/>
<dbReference type="GO" id="GO:0005829">
    <property type="term" value="C:cytosol"/>
    <property type="evidence" value="ECO:0007669"/>
    <property type="project" value="TreeGrafter"/>
</dbReference>
<evidence type="ECO:0000256" key="1">
    <source>
        <dbReference type="ARBA" id="ARBA00005439"/>
    </source>
</evidence>
<accession>A0A160T4W8</accession>
<dbReference type="GO" id="GO:0043022">
    <property type="term" value="F:ribosome binding"/>
    <property type="evidence" value="ECO:0007669"/>
    <property type="project" value="TreeGrafter"/>
</dbReference>
<evidence type="ECO:0000259" key="8">
    <source>
        <dbReference type="Pfam" id="PF00707"/>
    </source>
</evidence>
<feature type="domain" description="Translation initiation factor 3 C-terminal" evidence="8">
    <location>
        <begin position="68"/>
        <end position="153"/>
    </location>
</feature>
<gene>
    <name evidence="4 10" type="primary">infC</name>
    <name evidence="10" type="ORF">CFX0092_A1822</name>
</gene>
<keyword evidence="2 4" id="KW-0396">Initiation factor</keyword>
<reference evidence="10" key="1">
    <citation type="submission" date="2016-01" db="EMBL/GenBank/DDBJ databases">
        <authorList>
            <person name="Mcilroy J.S."/>
            <person name="Karst M S."/>
            <person name="Albertsen M."/>
        </authorList>
    </citation>
    <scope>NUCLEOTIDE SEQUENCE</scope>
    <source>
        <strain evidence="10">Cfx-K</strain>
    </source>
</reference>
<dbReference type="EMBL" id="LN890655">
    <property type="protein sequence ID" value="CUS03700.2"/>
    <property type="molecule type" value="Genomic_DNA"/>
</dbReference>
<evidence type="ECO:0000256" key="2">
    <source>
        <dbReference type="ARBA" id="ARBA00022540"/>
    </source>
</evidence>
<evidence type="ECO:0000256" key="7">
    <source>
        <dbReference type="SAM" id="MobiDB-lite"/>
    </source>
</evidence>
<dbReference type="SUPFAM" id="SSF54364">
    <property type="entry name" value="Translation initiation factor IF3, N-terminal domain"/>
    <property type="match status" value="1"/>
</dbReference>
<keyword evidence="3 4" id="KW-0648">Protein biosynthesis</keyword>
<sequence length="177" mass="20078">MRLIDHNGVNRGVLPFFDALRIAEEAELDLVEVAPNANPPVCRVLDFGKFAYEQTKKEREARKHQKKIEIKTIRLSPRTGDYHKDIGVRNARKWLEEGKKVKFMVRFKSREISYPEIGQRALQEIAEDLSDIAVVEQQPTLEGWRMTLTLAPESAVPQKSPSGAEAPKEPESEATQG</sequence>
<dbReference type="AlphaFoldDB" id="A0A160T4W8"/>
<comment type="similarity">
    <text evidence="1 4 6">Belongs to the IF-3 family.</text>
</comment>
<keyword evidence="11" id="KW-1185">Reference proteome</keyword>
<keyword evidence="4" id="KW-0963">Cytoplasm</keyword>
<dbReference type="Proteomes" id="UP000215027">
    <property type="component" value="Chromosome I"/>
</dbReference>
<dbReference type="PANTHER" id="PTHR10938:SF0">
    <property type="entry name" value="TRANSLATION INITIATION FACTOR IF-3, MITOCHONDRIAL"/>
    <property type="match status" value="1"/>
</dbReference>
<dbReference type="Gene3D" id="3.30.110.10">
    <property type="entry name" value="Translation initiation factor 3 (IF-3), C-terminal domain"/>
    <property type="match status" value="1"/>
</dbReference>
<dbReference type="InterPro" id="IPR036787">
    <property type="entry name" value="T_IF-3_N_sf"/>
</dbReference>
<dbReference type="HAMAP" id="MF_00080">
    <property type="entry name" value="IF_3"/>
    <property type="match status" value="1"/>
</dbReference>
<dbReference type="InterPro" id="IPR019813">
    <property type="entry name" value="Translation_initiation_fac3_CS"/>
</dbReference>
<dbReference type="Pfam" id="PF05198">
    <property type="entry name" value="IF3_N"/>
    <property type="match status" value="1"/>
</dbReference>
<dbReference type="PROSITE" id="PS00938">
    <property type="entry name" value="IF3"/>
    <property type="match status" value="1"/>
</dbReference>
<dbReference type="GO" id="GO:0032790">
    <property type="term" value="P:ribosome disassembly"/>
    <property type="evidence" value="ECO:0007669"/>
    <property type="project" value="TreeGrafter"/>
</dbReference>
<dbReference type="InterPro" id="IPR001288">
    <property type="entry name" value="Translation_initiation_fac_3"/>
</dbReference>
<evidence type="ECO:0000313" key="11">
    <source>
        <dbReference type="Proteomes" id="UP000215027"/>
    </source>
</evidence>
<comment type="subcellular location">
    <subcellularLocation>
        <location evidence="4 6">Cytoplasm</location>
    </subcellularLocation>
</comment>
<dbReference type="InterPro" id="IPR036788">
    <property type="entry name" value="T_IF-3_C_sf"/>
</dbReference>
<dbReference type="InterPro" id="IPR019814">
    <property type="entry name" value="Translation_initiation_fac_3_N"/>
</dbReference>
<dbReference type="Gene3D" id="3.10.20.80">
    <property type="entry name" value="Translation initiation factor 3 (IF-3), N-terminal domain"/>
    <property type="match status" value="1"/>
</dbReference>
<evidence type="ECO:0000256" key="3">
    <source>
        <dbReference type="ARBA" id="ARBA00022917"/>
    </source>
</evidence>